<dbReference type="PANTHER" id="PTHR30085:SF6">
    <property type="entry name" value="ABC TRANSPORTER GLUTAMINE-BINDING PROTEIN GLNH"/>
    <property type="match status" value="1"/>
</dbReference>
<evidence type="ECO:0000313" key="6">
    <source>
        <dbReference type="EMBL" id="MEJ1156264.1"/>
    </source>
</evidence>
<feature type="chain" id="PRO_5045137605" evidence="4">
    <location>
        <begin position="24"/>
        <end position="289"/>
    </location>
</feature>
<dbReference type="SUPFAM" id="SSF53850">
    <property type="entry name" value="Periplasmic binding protein-like II"/>
    <property type="match status" value="1"/>
</dbReference>
<evidence type="ECO:0000256" key="1">
    <source>
        <dbReference type="ARBA" id="ARBA00010333"/>
    </source>
</evidence>
<dbReference type="RefSeq" id="WP_337338704.1">
    <property type="nucleotide sequence ID" value="NZ_JBBDGL010000004.1"/>
</dbReference>
<dbReference type="SMART" id="SM00062">
    <property type="entry name" value="PBPb"/>
    <property type="match status" value="1"/>
</dbReference>
<evidence type="ECO:0000313" key="7">
    <source>
        <dbReference type="Proteomes" id="UP001368654"/>
    </source>
</evidence>
<evidence type="ECO:0000259" key="5">
    <source>
        <dbReference type="SMART" id="SM00062"/>
    </source>
</evidence>
<dbReference type="Gene3D" id="3.40.190.10">
    <property type="entry name" value="Periplasmic binding protein-like II"/>
    <property type="match status" value="2"/>
</dbReference>
<evidence type="ECO:0000256" key="3">
    <source>
        <dbReference type="ARBA" id="ARBA00022729"/>
    </source>
</evidence>
<dbReference type="InterPro" id="IPR001638">
    <property type="entry name" value="Solute-binding_3/MltF_N"/>
</dbReference>
<evidence type="ECO:0000256" key="2">
    <source>
        <dbReference type="ARBA" id="ARBA00022448"/>
    </source>
</evidence>
<name>A0ABU8LWL5_9MICO</name>
<dbReference type="CDD" id="cd13690">
    <property type="entry name" value="PBP2_GluB"/>
    <property type="match status" value="1"/>
</dbReference>
<dbReference type="Pfam" id="PF00497">
    <property type="entry name" value="SBP_bac_3"/>
    <property type="match status" value="1"/>
</dbReference>
<accession>A0ABU8LWL5</accession>
<protein>
    <submittedName>
        <fullName evidence="6">Glutamate ABC transporter substrate-binding protein</fullName>
    </submittedName>
</protein>
<organism evidence="6 7">
    <name type="scientific">Microbacterium marmarense</name>
    <dbReference type="NCBI Taxonomy" id="3122051"/>
    <lineage>
        <taxon>Bacteria</taxon>
        <taxon>Bacillati</taxon>
        <taxon>Actinomycetota</taxon>
        <taxon>Actinomycetes</taxon>
        <taxon>Micrococcales</taxon>
        <taxon>Microbacteriaceae</taxon>
        <taxon>Microbacterium</taxon>
    </lineage>
</organism>
<keyword evidence="3 4" id="KW-0732">Signal</keyword>
<dbReference type="Proteomes" id="UP001368654">
    <property type="component" value="Unassembled WGS sequence"/>
</dbReference>
<gene>
    <name evidence="6" type="ORF">WDU96_11710</name>
</gene>
<evidence type="ECO:0000256" key="4">
    <source>
        <dbReference type="SAM" id="SignalP"/>
    </source>
</evidence>
<proteinExistence type="inferred from homology"/>
<sequence>MKRSRLPLIALAMTGALALTACAGDTSDAEDTTVEADTEMVEFEEGTTMADLSEAGTITIGTKFDQPLFGLNGLDGPEGFDVEMGKIIAANLGIDEENIEWVEAVSANREPFIENGEVDIVIATYTINDSRKEVVSFAGPYYMAGQSILVLADNDDITSEEDLVGQPVCSVTGSTPAEKLAEIGAEPVLTDTYTNCLEPLRNGAVVAVSTDNVILAGLAAQNEGEFKVAGEPFTDEPYGIGLALDDTEFRMWINDVLEASYADGSYEAAWDATAGTVLPFIEPPAVDRY</sequence>
<comment type="similarity">
    <text evidence="1">Belongs to the bacterial solute-binding protein 3 family.</text>
</comment>
<dbReference type="EMBL" id="JBBDGL010000004">
    <property type="protein sequence ID" value="MEJ1156264.1"/>
    <property type="molecule type" value="Genomic_DNA"/>
</dbReference>
<dbReference type="PROSITE" id="PS51257">
    <property type="entry name" value="PROKAR_LIPOPROTEIN"/>
    <property type="match status" value="1"/>
</dbReference>
<comment type="caution">
    <text evidence="6">The sequence shown here is derived from an EMBL/GenBank/DDBJ whole genome shotgun (WGS) entry which is preliminary data.</text>
</comment>
<feature type="signal peptide" evidence="4">
    <location>
        <begin position="1"/>
        <end position="23"/>
    </location>
</feature>
<dbReference type="PANTHER" id="PTHR30085">
    <property type="entry name" value="AMINO ACID ABC TRANSPORTER PERMEASE"/>
    <property type="match status" value="1"/>
</dbReference>
<feature type="domain" description="Solute-binding protein family 3/N-terminal" evidence="5">
    <location>
        <begin position="57"/>
        <end position="277"/>
    </location>
</feature>
<keyword evidence="7" id="KW-1185">Reference proteome</keyword>
<keyword evidence="2" id="KW-0813">Transport</keyword>
<reference evidence="6 7" key="1">
    <citation type="submission" date="2024-02" db="EMBL/GenBank/DDBJ databases">
        <authorList>
            <person name="Saticioglu I.B."/>
        </authorList>
    </citation>
    <scope>NUCLEOTIDE SEQUENCE [LARGE SCALE GENOMIC DNA]</scope>
    <source>
        <strain evidence="6 7">Mu-86</strain>
    </source>
</reference>
<dbReference type="InterPro" id="IPR051455">
    <property type="entry name" value="Bact_solute-bind_prot3"/>
</dbReference>